<proteinExistence type="predicted"/>
<gene>
    <name evidence="1" type="ORF">PsorP6_004664</name>
</gene>
<comment type="caution">
    <text evidence="1">The sequence shown here is derived from an EMBL/GenBank/DDBJ whole genome shotgun (WGS) entry which is preliminary data.</text>
</comment>
<evidence type="ECO:0000313" key="1">
    <source>
        <dbReference type="EMBL" id="KAI9907868.1"/>
    </source>
</evidence>
<evidence type="ECO:0000313" key="2">
    <source>
        <dbReference type="Proteomes" id="UP001163321"/>
    </source>
</evidence>
<protein>
    <submittedName>
        <fullName evidence="1">Uncharacterized protein</fullName>
    </submittedName>
</protein>
<name>A0ACC0VMZ3_9STRA</name>
<accession>A0ACC0VMZ3</accession>
<sequence>MLTSLSTLRAHGLSSGFTISRSTLRKQVRLSGVVPRRFRSSAPEPEDPKTKKAILDRVVDKLNDAIEKHPSETVAVLIASDICSIGLVYGAISVMGINFSPEFALAFAASRPLRRFRLPLDLVFAAGVAKVFPALTKVQLSNLTKAIPNRASTSASLAISNSGIMTKAMDIIKEVINKYGATYMMGSRLASVSVVCALYALINKGVDLMPIFASLGVENVGSTLGGYAAAVVLSSALYPVTLCVTGYVAPVVAMLRKIVTP</sequence>
<reference evidence="1 2" key="1">
    <citation type="journal article" date="2022" name="bioRxiv">
        <title>The genome of the oomycete Peronosclerospora sorghi, a cosmopolitan pathogen of maize and sorghum, is inflated with dispersed pseudogenes.</title>
        <authorList>
            <person name="Fletcher K."/>
            <person name="Martin F."/>
            <person name="Isakeit T."/>
            <person name="Cavanaugh K."/>
            <person name="Magill C."/>
            <person name="Michelmore R."/>
        </authorList>
    </citation>
    <scope>NUCLEOTIDE SEQUENCE [LARGE SCALE GENOMIC DNA]</scope>
    <source>
        <strain evidence="1">P6</strain>
    </source>
</reference>
<organism evidence="1 2">
    <name type="scientific">Peronosclerospora sorghi</name>
    <dbReference type="NCBI Taxonomy" id="230839"/>
    <lineage>
        <taxon>Eukaryota</taxon>
        <taxon>Sar</taxon>
        <taxon>Stramenopiles</taxon>
        <taxon>Oomycota</taxon>
        <taxon>Peronosporomycetes</taxon>
        <taxon>Peronosporales</taxon>
        <taxon>Peronosporaceae</taxon>
        <taxon>Peronosclerospora</taxon>
    </lineage>
</organism>
<keyword evidence="2" id="KW-1185">Reference proteome</keyword>
<dbReference type="Proteomes" id="UP001163321">
    <property type="component" value="Chromosome 8"/>
</dbReference>
<dbReference type="EMBL" id="CM047587">
    <property type="protein sequence ID" value="KAI9907868.1"/>
    <property type="molecule type" value="Genomic_DNA"/>
</dbReference>